<proteinExistence type="predicted"/>
<name>A0A7C1ZTG4_9GAMM</name>
<accession>A0A7C1ZTG4</accession>
<organism evidence="2">
    <name type="scientific">Methylophaga aminisulfidivorans</name>
    <dbReference type="NCBI Taxonomy" id="230105"/>
    <lineage>
        <taxon>Bacteria</taxon>
        <taxon>Pseudomonadati</taxon>
        <taxon>Pseudomonadota</taxon>
        <taxon>Gammaproteobacteria</taxon>
        <taxon>Thiotrichales</taxon>
        <taxon>Piscirickettsiaceae</taxon>
        <taxon>Methylophaga</taxon>
    </lineage>
</organism>
<comment type="caution">
    <text evidence="2">The sequence shown here is derived from an EMBL/GenBank/DDBJ whole genome shotgun (WGS) entry which is preliminary data.</text>
</comment>
<dbReference type="InterPro" id="IPR009492">
    <property type="entry name" value="TniQ"/>
</dbReference>
<gene>
    <name evidence="2" type="ORF">ENI26_13090</name>
</gene>
<reference evidence="2" key="1">
    <citation type="journal article" date="2020" name="mSystems">
        <title>Genome- and Community-Level Interaction Insights into Carbon Utilization and Element Cycling Functions of Hydrothermarchaeota in Hydrothermal Sediment.</title>
        <authorList>
            <person name="Zhou Z."/>
            <person name="Liu Y."/>
            <person name="Xu W."/>
            <person name="Pan J."/>
            <person name="Luo Z.H."/>
            <person name="Li M."/>
        </authorList>
    </citation>
    <scope>NUCLEOTIDE SEQUENCE [LARGE SCALE GENOMIC DNA]</scope>
    <source>
        <strain evidence="2">HyVt-380</strain>
    </source>
</reference>
<sequence length="692" mass="78558">MKLLATCIPYRDESAYGLLHRAAKANGFLSTKDFLHSQTTKTSLFSAVSSHDCLLNSAIYGNIKTDFVYRPTRLEKPTISFRKVHIDRSLLRIAERYVCAQCVKETGYAPYLWDYGLVTACIRHKTRLASQCLHCQKPFSWNETTPLGCDCVGAMRHINLSDDEIASQIKLTAWLKSGAQQKITEVESIYFCLEQINRVIGKKVTHTKLVTLSIKALSNEGFFLDEILNRINQSKLPNRIKLYPLLASLNQTTKQLGEKLLGQALPMPILNSLSLPRINLSTTETAGILNISTGQLSQFFEKNIIAHHRTSSTGKKLIKLADVYTLLQQLSLLKKEPSHKSLCINEVVKNPNYHLPLSNLVSDLLNGRNVITEFDLEQGLTGLRLSSVKMSAELSQYTEDFMSIEEAADTFKHSKHHISNLLNTEFLPSTNAMGNTNKILIRKQDMIDFDKKYIIGPELANNASLRPTAFCLKVIAYGIKALAGPSIDGSKTYLFRREDIRKLDLNAVERATVSHLPMRSGRPKLTDNRNSDAVTLNQIKAELKIDTYLLRKLLGKRILKKHQGLGHKALVTKASYERLKHLLDKRYYIKLEDVLKSLNMKKNNFVMKFVQTKLCSIEDIFIAKVIKKSEFQKIEKLHREYITSAEANTLYFNSTSKMNNMQKQGLITPAMQLRGWTTSINFWDRNDVIKLL</sequence>
<dbReference type="Pfam" id="PF06527">
    <property type="entry name" value="TniQ"/>
    <property type="match status" value="1"/>
</dbReference>
<dbReference type="EMBL" id="DRHY01000303">
    <property type="protein sequence ID" value="HEC75285.1"/>
    <property type="molecule type" value="Genomic_DNA"/>
</dbReference>
<dbReference type="AlphaFoldDB" id="A0A7C1ZTG4"/>
<protein>
    <recommendedName>
        <fullName evidence="1">TniQ domain-containing protein</fullName>
    </recommendedName>
</protein>
<evidence type="ECO:0000259" key="1">
    <source>
        <dbReference type="Pfam" id="PF06527"/>
    </source>
</evidence>
<feature type="domain" description="TniQ" evidence="1">
    <location>
        <begin position="7"/>
        <end position="128"/>
    </location>
</feature>
<dbReference type="Proteomes" id="UP000886384">
    <property type="component" value="Unassembled WGS sequence"/>
</dbReference>
<evidence type="ECO:0000313" key="2">
    <source>
        <dbReference type="EMBL" id="HEC75285.1"/>
    </source>
</evidence>